<evidence type="ECO:0000256" key="4">
    <source>
        <dbReference type="ARBA" id="ARBA00023125"/>
    </source>
</evidence>
<dbReference type="Pfam" id="PF04542">
    <property type="entry name" value="Sigma70_r2"/>
    <property type="match status" value="1"/>
</dbReference>
<evidence type="ECO:0000313" key="9">
    <source>
        <dbReference type="EMBL" id="GGB81065.1"/>
    </source>
</evidence>
<dbReference type="InterPro" id="IPR013249">
    <property type="entry name" value="RNA_pol_sigma70_r4_t2"/>
</dbReference>
<name>A0A8H9FT29_9MICO</name>
<comment type="caution">
    <text evidence="9">The sequence shown here is derived from an EMBL/GenBank/DDBJ whole genome shotgun (WGS) entry which is preliminary data.</text>
</comment>
<dbReference type="Gene3D" id="1.10.1740.10">
    <property type="match status" value="1"/>
</dbReference>
<evidence type="ECO:0000256" key="3">
    <source>
        <dbReference type="ARBA" id="ARBA00023082"/>
    </source>
</evidence>
<evidence type="ECO:0000313" key="10">
    <source>
        <dbReference type="Proteomes" id="UP000628079"/>
    </source>
</evidence>
<evidence type="ECO:0000256" key="5">
    <source>
        <dbReference type="ARBA" id="ARBA00023163"/>
    </source>
</evidence>
<dbReference type="Pfam" id="PF08281">
    <property type="entry name" value="Sigma70_r4_2"/>
    <property type="match status" value="1"/>
</dbReference>
<dbReference type="InterPro" id="IPR036388">
    <property type="entry name" value="WH-like_DNA-bd_sf"/>
</dbReference>
<reference evidence="9" key="2">
    <citation type="submission" date="2020-09" db="EMBL/GenBank/DDBJ databases">
        <authorList>
            <person name="Sun Q."/>
            <person name="Zhou Y."/>
        </authorList>
    </citation>
    <scope>NUCLEOTIDE SEQUENCE</scope>
    <source>
        <strain evidence="9">CGMCC 1.10749</strain>
    </source>
</reference>
<organism evidence="9 10">
    <name type="scientific">Knoellia flava</name>
    <dbReference type="NCBI Taxonomy" id="913969"/>
    <lineage>
        <taxon>Bacteria</taxon>
        <taxon>Bacillati</taxon>
        <taxon>Actinomycetota</taxon>
        <taxon>Actinomycetes</taxon>
        <taxon>Micrococcales</taxon>
        <taxon>Intrasporangiaceae</taxon>
        <taxon>Knoellia</taxon>
    </lineage>
</organism>
<keyword evidence="3" id="KW-0731">Sigma factor</keyword>
<dbReference type="InterPro" id="IPR013324">
    <property type="entry name" value="RNA_pol_sigma_r3/r4-like"/>
</dbReference>
<dbReference type="NCBIfam" id="TIGR02983">
    <property type="entry name" value="SigE-fam_strep"/>
    <property type="match status" value="1"/>
</dbReference>
<dbReference type="InterPro" id="IPR013325">
    <property type="entry name" value="RNA_pol_sigma_r2"/>
</dbReference>
<feature type="domain" description="RNA polymerase sigma factor 70 region 4 type 2" evidence="8">
    <location>
        <begin position="105"/>
        <end position="157"/>
    </location>
</feature>
<dbReference type="EMBL" id="BMEA01000002">
    <property type="protein sequence ID" value="GGB81065.1"/>
    <property type="molecule type" value="Genomic_DNA"/>
</dbReference>
<accession>A0A8H9FT29</accession>
<reference evidence="9" key="1">
    <citation type="journal article" date="2014" name="Int. J. Syst. Evol. Microbiol.">
        <title>Complete genome sequence of Corynebacterium casei LMG S-19264T (=DSM 44701T), isolated from a smear-ripened cheese.</title>
        <authorList>
            <consortium name="US DOE Joint Genome Institute (JGI-PGF)"/>
            <person name="Walter F."/>
            <person name="Albersmeier A."/>
            <person name="Kalinowski J."/>
            <person name="Ruckert C."/>
        </authorList>
    </citation>
    <scope>NUCLEOTIDE SEQUENCE</scope>
    <source>
        <strain evidence="9">CGMCC 1.10749</strain>
    </source>
</reference>
<evidence type="ECO:0000256" key="1">
    <source>
        <dbReference type="ARBA" id="ARBA00010641"/>
    </source>
</evidence>
<dbReference type="CDD" id="cd06171">
    <property type="entry name" value="Sigma70_r4"/>
    <property type="match status" value="1"/>
</dbReference>
<keyword evidence="2" id="KW-0805">Transcription regulation</keyword>
<dbReference type="PANTHER" id="PTHR43133:SF50">
    <property type="entry name" value="ECF RNA POLYMERASE SIGMA FACTOR SIGM"/>
    <property type="match status" value="1"/>
</dbReference>
<comment type="similarity">
    <text evidence="1">Belongs to the sigma-70 factor family. ECF subfamily.</text>
</comment>
<dbReference type="GO" id="GO:0016987">
    <property type="term" value="F:sigma factor activity"/>
    <property type="evidence" value="ECO:0007669"/>
    <property type="project" value="UniProtKB-KW"/>
</dbReference>
<evidence type="ECO:0000256" key="6">
    <source>
        <dbReference type="SAM" id="MobiDB-lite"/>
    </source>
</evidence>
<protein>
    <submittedName>
        <fullName evidence="9">RNA polymerase sigma24 factor</fullName>
    </submittedName>
</protein>
<feature type="domain" description="RNA polymerase sigma-70 region 2" evidence="7">
    <location>
        <begin position="18"/>
        <end position="78"/>
    </location>
</feature>
<evidence type="ECO:0000256" key="2">
    <source>
        <dbReference type="ARBA" id="ARBA00023015"/>
    </source>
</evidence>
<dbReference type="SUPFAM" id="SSF88946">
    <property type="entry name" value="Sigma2 domain of RNA polymerase sigma factors"/>
    <property type="match status" value="1"/>
</dbReference>
<gene>
    <name evidence="9" type="ORF">GCM10011314_20850</name>
</gene>
<dbReference type="AlphaFoldDB" id="A0A8H9FT29"/>
<dbReference type="NCBIfam" id="TIGR02937">
    <property type="entry name" value="sigma70-ECF"/>
    <property type="match status" value="1"/>
</dbReference>
<feature type="region of interest" description="Disordered" evidence="6">
    <location>
        <begin position="156"/>
        <end position="180"/>
    </location>
</feature>
<dbReference type="RefSeq" id="WP_035945330.1">
    <property type="nucleotide sequence ID" value="NZ_BMEA01000002.1"/>
</dbReference>
<dbReference type="InterPro" id="IPR014325">
    <property type="entry name" value="RNA_pol_sigma-E_actinobac"/>
</dbReference>
<keyword evidence="5" id="KW-0804">Transcription</keyword>
<evidence type="ECO:0000259" key="8">
    <source>
        <dbReference type="Pfam" id="PF08281"/>
    </source>
</evidence>
<dbReference type="Proteomes" id="UP000628079">
    <property type="component" value="Unassembled WGS sequence"/>
</dbReference>
<dbReference type="InterPro" id="IPR039425">
    <property type="entry name" value="RNA_pol_sigma-70-like"/>
</dbReference>
<dbReference type="InterPro" id="IPR014284">
    <property type="entry name" value="RNA_pol_sigma-70_dom"/>
</dbReference>
<dbReference type="GO" id="GO:0003677">
    <property type="term" value="F:DNA binding"/>
    <property type="evidence" value="ECO:0007669"/>
    <property type="project" value="UniProtKB-KW"/>
</dbReference>
<dbReference type="SUPFAM" id="SSF88659">
    <property type="entry name" value="Sigma3 and sigma4 domains of RNA polymerase sigma factors"/>
    <property type="match status" value="1"/>
</dbReference>
<feature type="compositionally biased region" description="Basic and acidic residues" evidence="6">
    <location>
        <begin position="156"/>
        <end position="166"/>
    </location>
</feature>
<proteinExistence type="inferred from homology"/>
<dbReference type="Gene3D" id="1.10.10.10">
    <property type="entry name" value="Winged helix-like DNA-binding domain superfamily/Winged helix DNA-binding domain"/>
    <property type="match status" value="1"/>
</dbReference>
<dbReference type="GO" id="GO:0006352">
    <property type="term" value="P:DNA-templated transcription initiation"/>
    <property type="evidence" value="ECO:0007669"/>
    <property type="project" value="InterPro"/>
</dbReference>
<dbReference type="PANTHER" id="PTHR43133">
    <property type="entry name" value="RNA POLYMERASE ECF-TYPE SIGMA FACTO"/>
    <property type="match status" value="1"/>
</dbReference>
<keyword evidence="4" id="KW-0238">DNA-binding</keyword>
<feature type="compositionally biased region" description="Polar residues" evidence="6">
    <location>
        <begin position="170"/>
        <end position="180"/>
    </location>
</feature>
<dbReference type="InterPro" id="IPR007627">
    <property type="entry name" value="RNA_pol_sigma70_r2"/>
</dbReference>
<sequence length="180" mass="19942">MDQDSEAAFAEFVTREWSRLVRVGYLLTGDLGRAEDLVQQALVKVHRHWPRLLRDGSPYAYTRAAVANESASWWRRRRVSEHLGDVPARAERVAGDTFAAVDDRAELMAALGTLPPRMRAVVVLRFYDDLSEAETAKALGISVGSVKSQTSRGLVRLRDELGRRAPDPSPAQTKGASHGF</sequence>
<evidence type="ECO:0000259" key="7">
    <source>
        <dbReference type="Pfam" id="PF04542"/>
    </source>
</evidence>